<reference evidence="1 2" key="1">
    <citation type="submission" date="2019-08" db="EMBL/GenBank/DDBJ databases">
        <title>Prosopis cineraria nodule microbiome.</title>
        <authorList>
            <person name="Ali R."/>
            <person name="Chaluvadi S.R."/>
            <person name="Wang X."/>
        </authorList>
    </citation>
    <scope>NUCLEOTIDE SEQUENCE [LARGE SCALE GENOMIC DNA]</scope>
    <source>
        <strain evidence="1 2">BG7</strain>
        <plasmid evidence="1 2">unnamed</plasmid>
    </source>
</reference>
<dbReference type="InterPro" id="IPR051806">
    <property type="entry name" value="HAD-like_SPP"/>
</dbReference>
<evidence type="ECO:0000313" key="1">
    <source>
        <dbReference type="EMBL" id="QFY63959.1"/>
    </source>
</evidence>
<keyword evidence="2" id="KW-1185">Reference proteome</keyword>
<dbReference type="InterPro" id="IPR023198">
    <property type="entry name" value="PGP-like_dom2"/>
</dbReference>
<dbReference type="OrthoDB" id="9800058at2"/>
<dbReference type="PANTHER" id="PTHR43481:SF4">
    <property type="entry name" value="GLYCEROL-1-PHOSPHATE PHOSPHOHYDROLASE 1-RELATED"/>
    <property type="match status" value="1"/>
</dbReference>
<dbReference type="NCBIfam" id="TIGR01509">
    <property type="entry name" value="HAD-SF-IA-v3"/>
    <property type="match status" value="1"/>
</dbReference>
<dbReference type="SFLD" id="SFLDS00003">
    <property type="entry name" value="Haloacid_Dehalogenase"/>
    <property type="match status" value="1"/>
</dbReference>
<name>A0A5Q0CHW3_9HYPH</name>
<dbReference type="EMBL" id="CP043499">
    <property type="protein sequence ID" value="QFY63959.1"/>
    <property type="molecule type" value="Genomic_DNA"/>
</dbReference>
<organism evidence="1 2">
    <name type="scientific">Rhizobium grahamii</name>
    <dbReference type="NCBI Taxonomy" id="1120045"/>
    <lineage>
        <taxon>Bacteria</taxon>
        <taxon>Pseudomonadati</taxon>
        <taxon>Pseudomonadota</taxon>
        <taxon>Alphaproteobacteria</taxon>
        <taxon>Hyphomicrobiales</taxon>
        <taxon>Rhizobiaceae</taxon>
        <taxon>Rhizobium/Agrobacterium group</taxon>
        <taxon>Rhizobium</taxon>
    </lineage>
</organism>
<keyword evidence="1" id="KW-0378">Hydrolase</keyword>
<dbReference type="InterPro" id="IPR023214">
    <property type="entry name" value="HAD_sf"/>
</dbReference>
<dbReference type="Pfam" id="PF00702">
    <property type="entry name" value="Hydrolase"/>
    <property type="match status" value="1"/>
</dbReference>
<proteinExistence type="predicted"/>
<dbReference type="InterPro" id="IPR006439">
    <property type="entry name" value="HAD-SF_hydro_IA"/>
</dbReference>
<dbReference type="Gene3D" id="3.40.50.1000">
    <property type="entry name" value="HAD superfamily/HAD-like"/>
    <property type="match status" value="1"/>
</dbReference>
<dbReference type="SUPFAM" id="SSF56784">
    <property type="entry name" value="HAD-like"/>
    <property type="match status" value="1"/>
</dbReference>
<accession>A0A5Q0CHW3</accession>
<dbReference type="Proteomes" id="UP000326881">
    <property type="component" value="Plasmid unnamed"/>
</dbReference>
<dbReference type="Gene3D" id="1.10.150.240">
    <property type="entry name" value="Putative phosphatase, domain 2"/>
    <property type="match status" value="1"/>
</dbReference>
<dbReference type="SFLD" id="SFLDG01129">
    <property type="entry name" value="C1.5:_HAD__Beta-PGM__Phosphata"/>
    <property type="match status" value="1"/>
</dbReference>
<dbReference type="PANTHER" id="PTHR43481">
    <property type="entry name" value="FRUCTOSE-1-PHOSPHATE PHOSPHATASE"/>
    <property type="match status" value="1"/>
</dbReference>
<dbReference type="PROSITE" id="PS01228">
    <property type="entry name" value="COF_1"/>
    <property type="match status" value="1"/>
</dbReference>
<dbReference type="AlphaFoldDB" id="A0A5Q0CHW3"/>
<evidence type="ECO:0000313" key="2">
    <source>
        <dbReference type="Proteomes" id="UP000326881"/>
    </source>
</evidence>
<dbReference type="KEGG" id="rgr:FZ934_27550"/>
<gene>
    <name evidence="1" type="ORF">FZ934_27550</name>
</gene>
<sequence>MDGLFATSFEAFLFDMDGTILNSAAPSERVWGNWARKLGIPTPNYHGRRANDTVRDLNLPGVDPDAEGAAITAMEIDDVDGVIPIPGAREFLSQLPAERWAVVTSAPKALALRRIAAAGLPSPHLMISAEDISVGKPAPDCYLAATKLLSVNPARCLVFEDADVGISAGEAAGCAVLAITETRHIPLTASKPQVENYLDIRAIAEAREITLIRSANGN</sequence>
<keyword evidence="1" id="KW-0614">Plasmid</keyword>
<protein>
    <submittedName>
        <fullName evidence="1">HAD-IA family hydrolase</fullName>
    </submittedName>
</protein>
<dbReference type="InterPro" id="IPR036412">
    <property type="entry name" value="HAD-like_sf"/>
</dbReference>
<geneLocation type="plasmid" evidence="1 2">
    <name>unnamed</name>
</geneLocation>
<dbReference type="RefSeq" id="WP_153273898.1">
    <property type="nucleotide sequence ID" value="NZ_CP043499.1"/>
</dbReference>
<dbReference type="GO" id="GO:0050308">
    <property type="term" value="F:sugar-phosphatase activity"/>
    <property type="evidence" value="ECO:0007669"/>
    <property type="project" value="TreeGrafter"/>
</dbReference>